<protein>
    <submittedName>
        <fullName evidence="1">Uncharacterized protein</fullName>
    </submittedName>
</protein>
<comment type="caution">
    <text evidence="1">The sequence shown here is derived from an EMBL/GenBank/DDBJ whole genome shotgun (WGS) entry which is preliminary data.</text>
</comment>
<evidence type="ECO:0000313" key="1">
    <source>
        <dbReference type="EMBL" id="RNA04529.1"/>
    </source>
</evidence>
<gene>
    <name evidence="1" type="ORF">BpHYR1_053279</name>
</gene>
<keyword evidence="2" id="KW-1185">Reference proteome</keyword>
<evidence type="ECO:0000313" key="2">
    <source>
        <dbReference type="Proteomes" id="UP000276133"/>
    </source>
</evidence>
<name>A0A3M7Q085_BRAPC</name>
<dbReference type="AlphaFoldDB" id="A0A3M7Q085"/>
<organism evidence="1 2">
    <name type="scientific">Brachionus plicatilis</name>
    <name type="common">Marine rotifer</name>
    <name type="synonym">Brachionus muelleri</name>
    <dbReference type="NCBI Taxonomy" id="10195"/>
    <lineage>
        <taxon>Eukaryota</taxon>
        <taxon>Metazoa</taxon>
        <taxon>Spiralia</taxon>
        <taxon>Gnathifera</taxon>
        <taxon>Rotifera</taxon>
        <taxon>Eurotatoria</taxon>
        <taxon>Monogononta</taxon>
        <taxon>Pseudotrocha</taxon>
        <taxon>Ploima</taxon>
        <taxon>Brachionidae</taxon>
        <taxon>Brachionus</taxon>
    </lineage>
</organism>
<accession>A0A3M7Q085</accession>
<sequence>MRSASRSKVAWSRFEMCDQPVDGRRLERHDYGHQRVERVKFVQTLADFDEVGEHFGTLFDSFADKDLFSGHEQWLEMVEDIKFFSLNEKNKDL</sequence>
<feature type="non-terminal residue" evidence="1">
    <location>
        <position position="93"/>
    </location>
</feature>
<dbReference type="Proteomes" id="UP000276133">
    <property type="component" value="Unassembled WGS sequence"/>
</dbReference>
<dbReference type="EMBL" id="REGN01008067">
    <property type="protein sequence ID" value="RNA04529.1"/>
    <property type="molecule type" value="Genomic_DNA"/>
</dbReference>
<reference evidence="1 2" key="1">
    <citation type="journal article" date="2018" name="Sci. Rep.">
        <title>Genomic signatures of local adaptation to the degree of environmental predictability in rotifers.</title>
        <authorList>
            <person name="Franch-Gras L."/>
            <person name="Hahn C."/>
            <person name="Garcia-Roger E.M."/>
            <person name="Carmona M.J."/>
            <person name="Serra M."/>
            <person name="Gomez A."/>
        </authorList>
    </citation>
    <scope>NUCLEOTIDE SEQUENCE [LARGE SCALE GENOMIC DNA]</scope>
    <source>
        <strain evidence="1">HYR1</strain>
    </source>
</reference>
<proteinExistence type="predicted"/>